<dbReference type="Proteomes" id="UP000327085">
    <property type="component" value="Chromosome 6"/>
</dbReference>
<dbReference type="Gramene" id="VVA14378">
    <property type="protein sequence ID" value="VVA14378"/>
    <property type="gene ID" value="Prudul26B007990"/>
</dbReference>
<dbReference type="EMBL" id="CABIKO010000010">
    <property type="protein sequence ID" value="VVA14378.1"/>
    <property type="molecule type" value="Genomic_DNA"/>
</dbReference>
<proteinExistence type="predicted"/>
<gene>
    <name evidence="1" type="ORF">ALMOND_2B007990</name>
</gene>
<dbReference type="InParanoid" id="A0A5E4EKG6"/>
<protein>
    <submittedName>
        <fullName evidence="1">PREDICTED: PHLOEM PROTEIN 2-LIKE A1</fullName>
    </submittedName>
</protein>
<evidence type="ECO:0000313" key="1">
    <source>
        <dbReference type="EMBL" id="VVA14378.1"/>
    </source>
</evidence>
<organism evidence="1 2">
    <name type="scientific">Prunus dulcis</name>
    <name type="common">Almond</name>
    <name type="synonym">Amygdalus dulcis</name>
    <dbReference type="NCBI Taxonomy" id="3755"/>
    <lineage>
        <taxon>Eukaryota</taxon>
        <taxon>Viridiplantae</taxon>
        <taxon>Streptophyta</taxon>
        <taxon>Embryophyta</taxon>
        <taxon>Tracheophyta</taxon>
        <taxon>Spermatophyta</taxon>
        <taxon>Magnoliopsida</taxon>
        <taxon>eudicotyledons</taxon>
        <taxon>Gunneridae</taxon>
        <taxon>Pentapetalae</taxon>
        <taxon>rosids</taxon>
        <taxon>fabids</taxon>
        <taxon>Rosales</taxon>
        <taxon>Rosaceae</taxon>
        <taxon>Amygdaloideae</taxon>
        <taxon>Amygdaleae</taxon>
        <taxon>Prunus</taxon>
    </lineage>
</organism>
<accession>A0A5E4EKG6</accession>
<name>A0A5E4EKG6_PRUDU</name>
<evidence type="ECO:0000313" key="2">
    <source>
        <dbReference type="Proteomes" id="UP000327085"/>
    </source>
</evidence>
<sequence>MADSAKGEFQEIKKMVSLMIYIITRQLHGVVRKKDSINPSLLVKRRLTIRLIRSEDNVEVVKLSSVCFLNVRGQFKMSELSAGVVYVGGPKKCQAITPCIVCT</sequence>
<reference evidence="2" key="1">
    <citation type="journal article" date="2020" name="Plant J.">
        <title>Transposons played a major role in the diversification between the closely related almond and peach genomes: results from the almond genome sequence.</title>
        <authorList>
            <person name="Alioto T."/>
            <person name="Alexiou K.G."/>
            <person name="Bardil A."/>
            <person name="Barteri F."/>
            <person name="Castanera R."/>
            <person name="Cruz F."/>
            <person name="Dhingra A."/>
            <person name="Duval H."/>
            <person name="Fernandez I Marti A."/>
            <person name="Frias L."/>
            <person name="Galan B."/>
            <person name="Garcia J.L."/>
            <person name="Howad W."/>
            <person name="Gomez-Garrido J."/>
            <person name="Gut M."/>
            <person name="Julca I."/>
            <person name="Morata J."/>
            <person name="Puigdomenech P."/>
            <person name="Ribeca P."/>
            <person name="Rubio Cabetas M.J."/>
            <person name="Vlasova A."/>
            <person name="Wirthensohn M."/>
            <person name="Garcia-Mas J."/>
            <person name="Gabaldon T."/>
            <person name="Casacuberta J.M."/>
            <person name="Arus P."/>
        </authorList>
    </citation>
    <scope>NUCLEOTIDE SEQUENCE [LARGE SCALE GENOMIC DNA]</scope>
    <source>
        <strain evidence="2">cv. Texas</strain>
    </source>
</reference>
<dbReference type="AlphaFoldDB" id="A0A5E4EKG6"/>